<accession>X0WRC0</accession>
<organism evidence="1">
    <name type="scientific">marine sediment metagenome</name>
    <dbReference type="NCBI Taxonomy" id="412755"/>
    <lineage>
        <taxon>unclassified sequences</taxon>
        <taxon>metagenomes</taxon>
        <taxon>ecological metagenomes</taxon>
    </lineage>
</organism>
<gene>
    <name evidence="1" type="ORF">S01H1_59717</name>
</gene>
<evidence type="ECO:0000313" key="1">
    <source>
        <dbReference type="EMBL" id="GAG15251.1"/>
    </source>
</evidence>
<reference evidence="1" key="1">
    <citation type="journal article" date="2014" name="Front. Microbiol.">
        <title>High frequency of phylogenetically diverse reductive dehalogenase-homologous genes in deep subseafloor sedimentary metagenomes.</title>
        <authorList>
            <person name="Kawai M."/>
            <person name="Futagami T."/>
            <person name="Toyoda A."/>
            <person name="Takaki Y."/>
            <person name="Nishi S."/>
            <person name="Hori S."/>
            <person name="Arai W."/>
            <person name="Tsubouchi T."/>
            <person name="Morono Y."/>
            <person name="Uchiyama I."/>
            <person name="Ito T."/>
            <person name="Fujiyama A."/>
            <person name="Inagaki F."/>
            <person name="Takami H."/>
        </authorList>
    </citation>
    <scope>NUCLEOTIDE SEQUENCE</scope>
    <source>
        <strain evidence="1">Expedition CK06-06</strain>
    </source>
</reference>
<dbReference type="EMBL" id="BARS01039073">
    <property type="protein sequence ID" value="GAG15251.1"/>
    <property type="molecule type" value="Genomic_DNA"/>
</dbReference>
<comment type="caution">
    <text evidence="1">The sequence shown here is derived from an EMBL/GenBank/DDBJ whole genome shotgun (WGS) entry which is preliminary data.</text>
</comment>
<proteinExistence type="predicted"/>
<name>X0WRC0_9ZZZZ</name>
<feature type="non-terminal residue" evidence="1">
    <location>
        <position position="1"/>
    </location>
</feature>
<dbReference type="AlphaFoldDB" id="X0WRC0"/>
<protein>
    <submittedName>
        <fullName evidence="1">Uncharacterized protein</fullName>
    </submittedName>
</protein>
<sequence>AQSYTPSVQTFDWTLSPVHKVYSICEDIVAANPHTYESFSWATPPHPNCLSYVKYNEKSTREFTSDLKRWANNPTASGTDYLNEWQQTYYEPTQNGDKTNFFNLILAKTDSQKTLSLRRAA</sequence>